<evidence type="ECO:0000313" key="3">
    <source>
        <dbReference type="EMBL" id="SHE52450.1"/>
    </source>
</evidence>
<dbReference type="AlphaFoldDB" id="A0A1M4U790"/>
<dbReference type="RefSeq" id="WP_175552275.1">
    <property type="nucleotide sequence ID" value="NZ_FQVL01000001.1"/>
</dbReference>
<dbReference type="Proteomes" id="UP000184476">
    <property type="component" value="Unassembled WGS sequence"/>
</dbReference>
<evidence type="ECO:0000313" key="4">
    <source>
        <dbReference type="Proteomes" id="UP000184476"/>
    </source>
</evidence>
<accession>A0A1M4U790</accession>
<feature type="domain" description="YtkA-like" evidence="2">
    <location>
        <begin position="38"/>
        <end position="118"/>
    </location>
</feature>
<keyword evidence="4" id="KW-1185">Reference proteome</keyword>
<dbReference type="STRING" id="112248.SAMN05444392_101844"/>
<gene>
    <name evidence="3" type="ORF">SAMN05444392_101844</name>
</gene>
<feature type="region of interest" description="Disordered" evidence="1">
    <location>
        <begin position="141"/>
        <end position="160"/>
    </location>
</feature>
<evidence type="ECO:0000259" key="2">
    <source>
        <dbReference type="Pfam" id="PF13115"/>
    </source>
</evidence>
<organism evidence="3 4">
    <name type="scientific">Seinonella peptonophila</name>
    <dbReference type="NCBI Taxonomy" id="112248"/>
    <lineage>
        <taxon>Bacteria</taxon>
        <taxon>Bacillati</taxon>
        <taxon>Bacillota</taxon>
        <taxon>Bacilli</taxon>
        <taxon>Bacillales</taxon>
        <taxon>Thermoactinomycetaceae</taxon>
        <taxon>Seinonella</taxon>
    </lineage>
</organism>
<name>A0A1M4U790_9BACL</name>
<evidence type="ECO:0000256" key="1">
    <source>
        <dbReference type="SAM" id="MobiDB-lite"/>
    </source>
</evidence>
<feature type="compositionally biased region" description="Polar residues" evidence="1">
    <location>
        <begin position="149"/>
        <end position="160"/>
    </location>
</feature>
<sequence>MWKWMIGVFVTMMIVSTACSSKGDKATQDPKQQTSFMQPIEVGIQVPSQLEPKKEYVLQVHLQQGKAAIDDASDVQFEIWKKDQLNKGKKIKAQHEQNGVYTVKNSFPGDGVYYIQTHVTAHGMHVMPVKMVVVGHVSEQELKSETDQPSHQMNGSGHHH</sequence>
<proteinExistence type="predicted"/>
<reference evidence="3 4" key="1">
    <citation type="submission" date="2016-11" db="EMBL/GenBank/DDBJ databases">
        <authorList>
            <person name="Jaros S."/>
            <person name="Januszkiewicz K."/>
            <person name="Wedrychowicz H."/>
        </authorList>
    </citation>
    <scope>NUCLEOTIDE SEQUENCE [LARGE SCALE GENOMIC DNA]</scope>
    <source>
        <strain evidence="3 4">DSM 44666</strain>
    </source>
</reference>
<dbReference type="InterPro" id="IPR032693">
    <property type="entry name" value="YtkA-like_dom"/>
</dbReference>
<protein>
    <submittedName>
        <fullName evidence="3">YtkA-like</fullName>
    </submittedName>
</protein>
<dbReference type="EMBL" id="FQVL01000001">
    <property type="protein sequence ID" value="SHE52450.1"/>
    <property type="molecule type" value="Genomic_DNA"/>
</dbReference>
<dbReference type="PROSITE" id="PS51257">
    <property type="entry name" value="PROKAR_LIPOPROTEIN"/>
    <property type="match status" value="1"/>
</dbReference>
<dbReference type="Pfam" id="PF13115">
    <property type="entry name" value="YtkA"/>
    <property type="match status" value="1"/>
</dbReference>